<dbReference type="GO" id="GO:0004595">
    <property type="term" value="F:pantetheine-phosphate adenylyltransferase activity"/>
    <property type="evidence" value="ECO:0007669"/>
    <property type="project" value="UniProtKB-EC"/>
</dbReference>
<dbReference type="EMBL" id="JBEQCT010000014">
    <property type="protein sequence ID" value="MFM2486983.1"/>
    <property type="molecule type" value="Genomic_DNA"/>
</dbReference>
<evidence type="ECO:0000256" key="9">
    <source>
        <dbReference type="HAMAP-Rule" id="MF_00151"/>
    </source>
</evidence>
<evidence type="ECO:0000256" key="6">
    <source>
        <dbReference type="ARBA" id="ARBA00022842"/>
    </source>
</evidence>
<dbReference type="RefSeq" id="WP_408625283.1">
    <property type="nucleotide sequence ID" value="NZ_JBEQCT010000014.1"/>
</dbReference>
<evidence type="ECO:0000313" key="11">
    <source>
        <dbReference type="EMBL" id="MFM2486983.1"/>
    </source>
</evidence>
<evidence type="ECO:0000256" key="4">
    <source>
        <dbReference type="ARBA" id="ARBA00022741"/>
    </source>
</evidence>
<dbReference type="Proteomes" id="UP001629953">
    <property type="component" value="Unassembled WGS sequence"/>
</dbReference>
<reference evidence="11 12" key="1">
    <citation type="journal article" date="2013" name="Int. J. Syst. Evol. Microbiol.">
        <title>Celerinatantimonas yamalensis sp. nov., a cold-adapted diazotrophic bacterium from a cold permafrost brine.</title>
        <authorList>
            <person name="Shcherbakova V."/>
            <person name="Chuvilskaya N."/>
            <person name="Rivkina E."/>
            <person name="Demidov N."/>
            <person name="Uchaeva V."/>
            <person name="Suetin S."/>
            <person name="Suzina N."/>
            <person name="Gilichinsky D."/>
        </authorList>
    </citation>
    <scope>NUCLEOTIDE SEQUENCE [LARGE SCALE GENOMIC DNA]</scope>
    <source>
        <strain evidence="11 12">C7</strain>
    </source>
</reference>
<dbReference type="NCBIfam" id="TIGR01510">
    <property type="entry name" value="coaD_prev_kdtB"/>
    <property type="match status" value="1"/>
</dbReference>
<comment type="subcellular location">
    <subcellularLocation>
        <location evidence="9">Cytoplasm</location>
    </subcellularLocation>
</comment>
<proteinExistence type="inferred from homology"/>
<feature type="site" description="Transition state stabilizer" evidence="9">
    <location>
        <position position="18"/>
    </location>
</feature>
<feature type="domain" description="Cytidyltransferase-like" evidence="10">
    <location>
        <begin position="6"/>
        <end position="134"/>
    </location>
</feature>
<dbReference type="Gene3D" id="3.40.50.620">
    <property type="entry name" value="HUPs"/>
    <property type="match status" value="1"/>
</dbReference>
<comment type="subunit">
    <text evidence="9">Homohexamer.</text>
</comment>
<protein>
    <recommendedName>
        <fullName evidence="9">Phosphopantetheine adenylyltransferase</fullName>
        <ecNumber evidence="9">2.7.7.3</ecNumber>
    </recommendedName>
    <alternativeName>
        <fullName evidence="9">Dephospho-CoA pyrophosphorylase</fullName>
    </alternativeName>
    <alternativeName>
        <fullName evidence="9">Pantetheine-phosphate adenylyltransferase</fullName>
        <shortName evidence="9">PPAT</shortName>
    </alternativeName>
</protein>
<dbReference type="PANTHER" id="PTHR21342:SF1">
    <property type="entry name" value="PHOSPHOPANTETHEINE ADENYLYLTRANSFERASE"/>
    <property type="match status" value="1"/>
</dbReference>
<evidence type="ECO:0000256" key="8">
    <source>
        <dbReference type="ARBA" id="ARBA00029346"/>
    </source>
</evidence>
<dbReference type="CDD" id="cd02163">
    <property type="entry name" value="PPAT"/>
    <property type="match status" value="1"/>
</dbReference>
<evidence type="ECO:0000259" key="10">
    <source>
        <dbReference type="Pfam" id="PF01467"/>
    </source>
</evidence>
<keyword evidence="3 9" id="KW-0548">Nucleotidyltransferase</keyword>
<organism evidence="11 12">
    <name type="scientific">Celerinatantimonas yamalensis</name>
    <dbReference type="NCBI Taxonomy" id="559956"/>
    <lineage>
        <taxon>Bacteria</taxon>
        <taxon>Pseudomonadati</taxon>
        <taxon>Pseudomonadota</taxon>
        <taxon>Gammaproteobacteria</taxon>
        <taxon>Celerinatantimonadaceae</taxon>
        <taxon>Celerinatantimonas</taxon>
    </lineage>
</organism>
<sequence length="161" mass="17957">MSNRVIYPGTFDPITYGHSDLITRAAGLFDEVIVAIAANPSKQPLFDLDERVHLAREVSVHLTNVKVMGFNGLLAEFAKEQQANILLRGLRAVSDFEYEFQLANLNRRLNAQLESVFLTPAEQFSFLSSTIVKEVAMHHGDISQFVAPVVVDALKAKFNRP</sequence>
<feature type="binding site" evidence="9">
    <location>
        <position position="10"/>
    </location>
    <ligand>
        <name>substrate</name>
    </ligand>
</feature>
<keyword evidence="12" id="KW-1185">Reference proteome</keyword>
<feature type="binding site" evidence="9">
    <location>
        <begin position="89"/>
        <end position="91"/>
    </location>
    <ligand>
        <name>ATP</name>
        <dbReference type="ChEBI" id="CHEBI:30616"/>
    </ligand>
</feature>
<dbReference type="EC" id="2.7.7.3" evidence="9"/>
<feature type="binding site" evidence="9">
    <location>
        <position position="42"/>
    </location>
    <ligand>
        <name>substrate</name>
    </ligand>
</feature>
<comment type="caution">
    <text evidence="11">The sequence shown here is derived from an EMBL/GenBank/DDBJ whole genome shotgun (WGS) entry which is preliminary data.</text>
</comment>
<feature type="binding site" evidence="9">
    <location>
        <position position="99"/>
    </location>
    <ligand>
        <name>ATP</name>
        <dbReference type="ChEBI" id="CHEBI:30616"/>
    </ligand>
</feature>
<evidence type="ECO:0000256" key="3">
    <source>
        <dbReference type="ARBA" id="ARBA00022695"/>
    </source>
</evidence>
<comment type="function">
    <text evidence="9">Reversibly transfers an adenylyl group from ATP to 4'-phosphopantetheine, yielding dephospho-CoA (dPCoA) and pyrophosphate.</text>
</comment>
<gene>
    <name evidence="9 11" type="primary">coaD</name>
    <name evidence="11" type="ORF">ABUE30_18310</name>
</gene>
<evidence type="ECO:0000256" key="2">
    <source>
        <dbReference type="ARBA" id="ARBA00022679"/>
    </source>
</evidence>
<keyword evidence="2 9" id="KW-0808">Transferase</keyword>
<keyword evidence="4 9" id="KW-0547">Nucleotide-binding</keyword>
<comment type="cofactor">
    <cofactor evidence="9">
        <name>Mg(2+)</name>
        <dbReference type="ChEBI" id="CHEBI:18420"/>
    </cofactor>
</comment>
<evidence type="ECO:0000256" key="7">
    <source>
        <dbReference type="ARBA" id="ARBA00022993"/>
    </source>
</evidence>
<dbReference type="InterPro" id="IPR001980">
    <property type="entry name" value="PPAT"/>
</dbReference>
<comment type="catalytic activity">
    <reaction evidence="8 9">
        <text>(R)-4'-phosphopantetheine + ATP + H(+) = 3'-dephospho-CoA + diphosphate</text>
        <dbReference type="Rhea" id="RHEA:19801"/>
        <dbReference type="ChEBI" id="CHEBI:15378"/>
        <dbReference type="ChEBI" id="CHEBI:30616"/>
        <dbReference type="ChEBI" id="CHEBI:33019"/>
        <dbReference type="ChEBI" id="CHEBI:57328"/>
        <dbReference type="ChEBI" id="CHEBI:61723"/>
        <dbReference type="EC" id="2.7.7.3"/>
    </reaction>
</comment>
<dbReference type="PANTHER" id="PTHR21342">
    <property type="entry name" value="PHOSPHOPANTETHEINE ADENYLYLTRANSFERASE"/>
    <property type="match status" value="1"/>
</dbReference>
<dbReference type="SUPFAM" id="SSF52374">
    <property type="entry name" value="Nucleotidylyl transferase"/>
    <property type="match status" value="1"/>
</dbReference>
<feature type="binding site" evidence="9">
    <location>
        <position position="18"/>
    </location>
    <ligand>
        <name>ATP</name>
        <dbReference type="ChEBI" id="CHEBI:30616"/>
    </ligand>
</feature>
<dbReference type="NCBIfam" id="TIGR00125">
    <property type="entry name" value="cyt_tran_rel"/>
    <property type="match status" value="1"/>
</dbReference>
<feature type="binding site" evidence="9">
    <location>
        <position position="88"/>
    </location>
    <ligand>
        <name>substrate</name>
    </ligand>
</feature>
<comment type="pathway">
    <text evidence="9">Cofactor biosynthesis; coenzyme A biosynthesis; CoA from (R)-pantothenate: step 4/5.</text>
</comment>
<evidence type="ECO:0000256" key="5">
    <source>
        <dbReference type="ARBA" id="ARBA00022840"/>
    </source>
</evidence>
<feature type="binding site" evidence="9">
    <location>
        <begin position="124"/>
        <end position="130"/>
    </location>
    <ligand>
        <name>ATP</name>
        <dbReference type="ChEBI" id="CHEBI:30616"/>
    </ligand>
</feature>
<dbReference type="Pfam" id="PF01467">
    <property type="entry name" value="CTP_transf_like"/>
    <property type="match status" value="1"/>
</dbReference>
<dbReference type="InterPro" id="IPR014729">
    <property type="entry name" value="Rossmann-like_a/b/a_fold"/>
</dbReference>
<dbReference type="HAMAP" id="MF_00151">
    <property type="entry name" value="PPAT_bact"/>
    <property type="match status" value="1"/>
</dbReference>
<keyword evidence="6 9" id="KW-0460">Magnesium</keyword>
<keyword evidence="7 9" id="KW-0173">Coenzyme A biosynthesis</keyword>
<accession>A0ABW9GDC1</accession>
<keyword evidence="5 9" id="KW-0067">ATP-binding</keyword>
<dbReference type="PRINTS" id="PR01020">
    <property type="entry name" value="LPSBIOSNTHSS"/>
</dbReference>
<keyword evidence="1 9" id="KW-0963">Cytoplasm</keyword>
<comment type="similarity">
    <text evidence="9">Belongs to the bacterial CoaD family.</text>
</comment>
<name>A0ABW9GDC1_9GAMM</name>
<feature type="binding site" evidence="9">
    <location>
        <position position="74"/>
    </location>
    <ligand>
        <name>substrate</name>
    </ligand>
</feature>
<feature type="binding site" evidence="9">
    <location>
        <begin position="10"/>
        <end position="11"/>
    </location>
    <ligand>
        <name>ATP</name>
        <dbReference type="ChEBI" id="CHEBI:30616"/>
    </ligand>
</feature>
<evidence type="ECO:0000313" key="12">
    <source>
        <dbReference type="Proteomes" id="UP001629953"/>
    </source>
</evidence>
<dbReference type="InterPro" id="IPR004821">
    <property type="entry name" value="Cyt_trans-like"/>
</dbReference>
<evidence type="ECO:0000256" key="1">
    <source>
        <dbReference type="ARBA" id="ARBA00022490"/>
    </source>
</evidence>